<name>A0A401YNG1_9ACTN</name>
<dbReference type="PANTHER" id="PTHR43289:SF34">
    <property type="entry name" value="SERINE_THREONINE-PROTEIN KINASE YBDM-RELATED"/>
    <property type="match status" value="1"/>
</dbReference>
<organism evidence="8 9">
    <name type="scientific">Embleya hyalina</name>
    <dbReference type="NCBI Taxonomy" id="516124"/>
    <lineage>
        <taxon>Bacteria</taxon>
        <taxon>Bacillati</taxon>
        <taxon>Actinomycetota</taxon>
        <taxon>Actinomycetes</taxon>
        <taxon>Kitasatosporales</taxon>
        <taxon>Streptomycetaceae</taxon>
        <taxon>Embleya</taxon>
    </lineage>
</organism>
<keyword evidence="2 5" id="KW-0547">Nucleotide-binding</keyword>
<comment type="caution">
    <text evidence="8">The sequence shown here is derived from an EMBL/GenBank/DDBJ whole genome shotgun (WGS) entry which is preliminary data.</text>
</comment>
<evidence type="ECO:0000313" key="9">
    <source>
        <dbReference type="Proteomes" id="UP000286931"/>
    </source>
</evidence>
<dbReference type="EMBL" id="BIFH01000019">
    <property type="protein sequence ID" value="GCD96135.1"/>
    <property type="molecule type" value="Genomic_DNA"/>
</dbReference>
<dbReference type="PANTHER" id="PTHR43289">
    <property type="entry name" value="MITOGEN-ACTIVATED PROTEIN KINASE KINASE KINASE 20-RELATED"/>
    <property type="match status" value="1"/>
</dbReference>
<dbReference type="Gene3D" id="1.10.510.10">
    <property type="entry name" value="Transferase(Phosphotransferase) domain 1"/>
    <property type="match status" value="1"/>
</dbReference>
<dbReference type="RefSeq" id="WP_126638203.1">
    <property type="nucleotide sequence ID" value="NZ_BIFH01000019.1"/>
</dbReference>
<dbReference type="PROSITE" id="PS00107">
    <property type="entry name" value="PROTEIN_KINASE_ATP"/>
    <property type="match status" value="1"/>
</dbReference>
<dbReference type="SMART" id="SM00220">
    <property type="entry name" value="S_TKc"/>
    <property type="match status" value="1"/>
</dbReference>
<feature type="domain" description="Protein kinase" evidence="7">
    <location>
        <begin position="15"/>
        <end position="271"/>
    </location>
</feature>
<keyword evidence="8" id="KW-0723">Serine/threonine-protein kinase</keyword>
<evidence type="ECO:0000259" key="7">
    <source>
        <dbReference type="PROSITE" id="PS50011"/>
    </source>
</evidence>
<dbReference type="Gene3D" id="3.30.200.20">
    <property type="entry name" value="Phosphorylase Kinase, domain 1"/>
    <property type="match status" value="1"/>
</dbReference>
<evidence type="ECO:0000256" key="6">
    <source>
        <dbReference type="SAM" id="MobiDB-lite"/>
    </source>
</evidence>
<proteinExistence type="predicted"/>
<evidence type="ECO:0000256" key="5">
    <source>
        <dbReference type="PROSITE-ProRule" id="PRU10141"/>
    </source>
</evidence>
<evidence type="ECO:0000313" key="8">
    <source>
        <dbReference type="EMBL" id="GCD96135.1"/>
    </source>
</evidence>
<feature type="compositionally biased region" description="Basic and acidic residues" evidence="6">
    <location>
        <begin position="360"/>
        <end position="381"/>
    </location>
</feature>
<reference evidence="8 9" key="1">
    <citation type="submission" date="2018-12" db="EMBL/GenBank/DDBJ databases">
        <title>Draft genome sequence of Embleya hyalina NBRC 13850T.</title>
        <authorList>
            <person name="Komaki H."/>
            <person name="Hosoyama A."/>
            <person name="Kimura A."/>
            <person name="Ichikawa N."/>
            <person name="Tamura T."/>
        </authorList>
    </citation>
    <scope>NUCLEOTIDE SEQUENCE [LARGE SCALE GENOMIC DNA]</scope>
    <source>
        <strain evidence="8 9">NBRC 13850</strain>
    </source>
</reference>
<dbReference type="SUPFAM" id="SSF56112">
    <property type="entry name" value="Protein kinase-like (PK-like)"/>
    <property type="match status" value="1"/>
</dbReference>
<dbReference type="InterPro" id="IPR017441">
    <property type="entry name" value="Protein_kinase_ATP_BS"/>
</dbReference>
<evidence type="ECO:0000256" key="1">
    <source>
        <dbReference type="ARBA" id="ARBA00022679"/>
    </source>
</evidence>
<protein>
    <submittedName>
        <fullName evidence="8">Serine/threonine protein kinase</fullName>
    </submittedName>
</protein>
<keyword evidence="1" id="KW-0808">Transferase</keyword>
<dbReference type="InterPro" id="IPR011009">
    <property type="entry name" value="Kinase-like_dom_sf"/>
</dbReference>
<dbReference type="PROSITE" id="PS50011">
    <property type="entry name" value="PROTEIN_KINASE_DOM"/>
    <property type="match status" value="1"/>
</dbReference>
<dbReference type="Proteomes" id="UP000286931">
    <property type="component" value="Unassembled WGS sequence"/>
</dbReference>
<dbReference type="AlphaFoldDB" id="A0A401YNG1"/>
<evidence type="ECO:0000256" key="4">
    <source>
        <dbReference type="ARBA" id="ARBA00022840"/>
    </source>
</evidence>
<feature type="compositionally biased region" description="Low complexity" evidence="6">
    <location>
        <begin position="439"/>
        <end position="458"/>
    </location>
</feature>
<dbReference type="GO" id="GO:0004674">
    <property type="term" value="F:protein serine/threonine kinase activity"/>
    <property type="evidence" value="ECO:0007669"/>
    <property type="project" value="UniProtKB-KW"/>
</dbReference>
<dbReference type="PROSITE" id="PS00108">
    <property type="entry name" value="PROTEIN_KINASE_ST"/>
    <property type="match status" value="1"/>
</dbReference>
<gene>
    <name evidence="8" type="ORF">EHYA_03819</name>
</gene>
<dbReference type="InterPro" id="IPR000719">
    <property type="entry name" value="Prot_kinase_dom"/>
</dbReference>
<accession>A0A401YNG1</accession>
<keyword evidence="4 5" id="KW-0067">ATP-binding</keyword>
<dbReference type="GO" id="GO:0005524">
    <property type="term" value="F:ATP binding"/>
    <property type="evidence" value="ECO:0007669"/>
    <property type="project" value="UniProtKB-UniRule"/>
</dbReference>
<keyword evidence="3 8" id="KW-0418">Kinase</keyword>
<evidence type="ECO:0000256" key="3">
    <source>
        <dbReference type="ARBA" id="ARBA00022777"/>
    </source>
</evidence>
<sequence length="640" mass="67089">MEALGGGDPLRVGRFRLVGVLGSGGMGRVFLGRAPDGAAVAVKVVHPHLLGDGGVEFRRRFVREVESARRVGSAFTAALVDADPHADVPWLATEFVPGIPLGEAVRRFGPLPEASLLVLAAGLFAALARIHAVALVHRDVKPSNIVLGVDGPRVVDFGIALPADATGLTRTGQTVGTMGFMSPEQFERSDVGPESDVFSAGAVLAHAATGRPPFPGDTLPVLFANLTTRAPDLDGLPAALAPLVEAALAKDPATRPTAEAARALLPEQPTRIGPDTGWLPPAVTHAILRAATTALNTPGPSAPHHDDTTTDTPPRQARPTHTAAPPPQETGTTPDPAPVEPEDDEATPKNTPPPRTGSRTSRDGTFDNTRTGREPITDHARPAFAPEDTAMRSPPTVVNPPPRPKSPANRHRGKLLWALALALLAVGVMELPDLRDGDTGSNGASSYGAASSTPTATAFDENSLDNAGTDRTPFTAGALLAPSFSDDDGVPYRVWESGKYSCDTPKMTADVRNALAARGCTSEVAGTYSGRSRTGGEMVVHVQIFPLGSANDAEAVVEAVKELRGGSWSFGIRCPVSSAGACDDYAKLSGHRQYTWTGRYVLEAEALYLDTTAKSDVHTLNAARKALEACGPKYYARTWK</sequence>
<keyword evidence="9" id="KW-1185">Reference proteome</keyword>
<evidence type="ECO:0000256" key="2">
    <source>
        <dbReference type="ARBA" id="ARBA00022741"/>
    </source>
</evidence>
<dbReference type="CDD" id="cd14014">
    <property type="entry name" value="STKc_PknB_like"/>
    <property type="match status" value="1"/>
</dbReference>
<feature type="binding site" evidence="5">
    <location>
        <position position="43"/>
    </location>
    <ligand>
        <name>ATP</name>
        <dbReference type="ChEBI" id="CHEBI:30616"/>
    </ligand>
</feature>
<dbReference type="OrthoDB" id="951193at2"/>
<feature type="region of interest" description="Disordered" evidence="6">
    <location>
        <begin position="439"/>
        <end position="468"/>
    </location>
</feature>
<dbReference type="InterPro" id="IPR008271">
    <property type="entry name" value="Ser/Thr_kinase_AS"/>
</dbReference>
<dbReference type="Pfam" id="PF00069">
    <property type="entry name" value="Pkinase"/>
    <property type="match status" value="1"/>
</dbReference>
<feature type="region of interest" description="Disordered" evidence="6">
    <location>
        <begin position="295"/>
        <end position="410"/>
    </location>
</feature>